<organism evidence="1 2">
    <name type="scientific">Apiospora marii</name>
    <dbReference type="NCBI Taxonomy" id="335849"/>
    <lineage>
        <taxon>Eukaryota</taxon>
        <taxon>Fungi</taxon>
        <taxon>Dikarya</taxon>
        <taxon>Ascomycota</taxon>
        <taxon>Pezizomycotina</taxon>
        <taxon>Sordariomycetes</taxon>
        <taxon>Xylariomycetidae</taxon>
        <taxon>Amphisphaeriales</taxon>
        <taxon>Apiosporaceae</taxon>
        <taxon>Apiospora</taxon>
    </lineage>
</organism>
<sequence>MPPRVITRPEELHQHETGWFIDQALRCIQMTNPDAVKADLGQGGKYFILLTFWYSKVFNNGERPALRGLQ</sequence>
<comment type="caution">
    <text evidence="1">The sequence shown here is derived from an EMBL/GenBank/DDBJ whole genome shotgun (WGS) entry which is preliminary data.</text>
</comment>
<proteinExistence type="predicted"/>
<gene>
    <name evidence="1" type="ORF">PG991_004950</name>
</gene>
<protein>
    <submittedName>
        <fullName evidence="1">Uncharacterized protein</fullName>
    </submittedName>
</protein>
<evidence type="ECO:0000313" key="1">
    <source>
        <dbReference type="EMBL" id="KAK8027894.1"/>
    </source>
</evidence>
<evidence type="ECO:0000313" key="2">
    <source>
        <dbReference type="Proteomes" id="UP001396898"/>
    </source>
</evidence>
<accession>A0ABR1S7S1</accession>
<name>A0ABR1S7S1_9PEZI</name>
<dbReference type="Proteomes" id="UP001396898">
    <property type="component" value="Unassembled WGS sequence"/>
</dbReference>
<reference evidence="1 2" key="1">
    <citation type="submission" date="2023-01" db="EMBL/GenBank/DDBJ databases">
        <title>Analysis of 21 Apiospora genomes using comparative genomics revels a genus with tremendous synthesis potential of carbohydrate active enzymes and secondary metabolites.</title>
        <authorList>
            <person name="Sorensen T."/>
        </authorList>
    </citation>
    <scope>NUCLEOTIDE SEQUENCE [LARGE SCALE GENOMIC DNA]</scope>
    <source>
        <strain evidence="1 2">CBS 20057</strain>
    </source>
</reference>
<dbReference type="EMBL" id="JAQQWI010000007">
    <property type="protein sequence ID" value="KAK8027894.1"/>
    <property type="molecule type" value="Genomic_DNA"/>
</dbReference>
<keyword evidence="2" id="KW-1185">Reference proteome</keyword>